<gene>
    <name evidence="2" type="ORF">L227DRAFT_654630</name>
</gene>
<dbReference type="EMBL" id="ML122274">
    <property type="protein sequence ID" value="RPD58545.1"/>
    <property type="molecule type" value="Genomic_DNA"/>
</dbReference>
<dbReference type="SUPFAM" id="SSF81383">
    <property type="entry name" value="F-box domain"/>
    <property type="match status" value="1"/>
</dbReference>
<dbReference type="Gene3D" id="1.20.1280.50">
    <property type="match status" value="1"/>
</dbReference>
<reference evidence="2" key="1">
    <citation type="journal article" date="2018" name="Genome Biol. Evol.">
        <title>Genomics and development of Lentinus tigrinus, a white-rot wood-decaying mushroom with dimorphic fruiting bodies.</title>
        <authorList>
            <person name="Wu B."/>
            <person name="Xu Z."/>
            <person name="Knudson A."/>
            <person name="Carlson A."/>
            <person name="Chen N."/>
            <person name="Kovaka S."/>
            <person name="LaButti K."/>
            <person name="Lipzen A."/>
            <person name="Pennachio C."/>
            <person name="Riley R."/>
            <person name="Schakwitz W."/>
            <person name="Umezawa K."/>
            <person name="Ohm R.A."/>
            <person name="Grigoriev I.V."/>
            <person name="Nagy L.G."/>
            <person name="Gibbons J."/>
            <person name="Hibbett D."/>
        </authorList>
    </citation>
    <scope>NUCLEOTIDE SEQUENCE [LARGE SCALE GENOMIC DNA]</scope>
    <source>
        <strain evidence="2">ALCF2SS1-6</strain>
    </source>
</reference>
<evidence type="ECO:0000259" key="1">
    <source>
        <dbReference type="PROSITE" id="PS50181"/>
    </source>
</evidence>
<dbReference type="SMART" id="SM00256">
    <property type="entry name" value="FBOX"/>
    <property type="match status" value="1"/>
</dbReference>
<dbReference type="Pfam" id="PF12937">
    <property type="entry name" value="F-box-like"/>
    <property type="match status" value="1"/>
</dbReference>
<sequence length="556" mass="63042">MGSSMSRQRRRAARRHGQTLLDLPMEVQVKILCYLDTGDLVACRSVCRTLLTICNDEMAVQYTSTLGGAGMVDDVPPQPPQDVSLRARYVAILKYLIAWKNVDNIPHRIHTPTQGEIFLEHTNGVSVYAIPAHPALKLHRPGSQLTLLPELTFSCTAWNFVLETRMLSRARYTVDLSQDLLIISLRVEGQEENINEHHFFSIFGDQYPHPQAASSVFRAPCSHGRIAQYAPGSDQEDYVDVLSDLVVWGHYSRTSEKFSATACMEVQVTNWKTGAVVWRYKTNRVTCYYLIDRHHIVLILNNSIHVFSFDPDRHASQGPPAYTRPGAHLLHLQLPRLEFRAQLGDTTALLRIPRPHPADRPLFRQDPGAALLALIMTVNTLEPWWSSRDTISHLTILVPLSTIRTHIGHTGARILRTPALPWQDWGPGGARVVRTHEVLPWHIALHGSRCVLTNDTILEHVLVIDAHRWVRQAGPGLVRCKLLITEKDVDASDVVTFVTERSFVDRRKPIEKKTEQIEGRFPCRLMYEPIWGVPALRWKTTFATDEEVVLVCTQIE</sequence>
<evidence type="ECO:0000313" key="2">
    <source>
        <dbReference type="EMBL" id="RPD58545.1"/>
    </source>
</evidence>
<keyword evidence="3" id="KW-1185">Reference proteome</keyword>
<protein>
    <recommendedName>
        <fullName evidence="1">F-box domain-containing protein</fullName>
    </recommendedName>
</protein>
<name>A0A5C2S4G7_9APHY</name>
<proteinExistence type="predicted"/>
<dbReference type="InterPro" id="IPR001810">
    <property type="entry name" value="F-box_dom"/>
</dbReference>
<dbReference type="OrthoDB" id="2757285at2759"/>
<dbReference type="CDD" id="cd09917">
    <property type="entry name" value="F-box_SF"/>
    <property type="match status" value="1"/>
</dbReference>
<dbReference type="AlphaFoldDB" id="A0A5C2S4G7"/>
<organism evidence="2 3">
    <name type="scientific">Lentinus tigrinus ALCF2SS1-6</name>
    <dbReference type="NCBI Taxonomy" id="1328759"/>
    <lineage>
        <taxon>Eukaryota</taxon>
        <taxon>Fungi</taxon>
        <taxon>Dikarya</taxon>
        <taxon>Basidiomycota</taxon>
        <taxon>Agaricomycotina</taxon>
        <taxon>Agaricomycetes</taxon>
        <taxon>Polyporales</taxon>
        <taxon>Polyporaceae</taxon>
        <taxon>Lentinus</taxon>
    </lineage>
</organism>
<dbReference type="Proteomes" id="UP000313359">
    <property type="component" value="Unassembled WGS sequence"/>
</dbReference>
<evidence type="ECO:0000313" key="3">
    <source>
        <dbReference type="Proteomes" id="UP000313359"/>
    </source>
</evidence>
<accession>A0A5C2S4G7</accession>
<feature type="domain" description="F-box" evidence="1">
    <location>
        <begin position="17"/>
        <end position="65"/>
    </location>
</feature>
<dbReference type="InterPro" id="IPR036047">
    <property type="entry name" value="F-box-like_dom_sf"/>
</dbReference>
<dbReference type="PROSITE" id="PS50181">
    <property type="entry name" value="FBOX"/>
    <property type="match status" value="1"/>
</dbReference>